<keyword evidence="10" id="KW-1185">Reference proteome</keyword>
<dbReference type="InterPro" id="IPR015943">
    <property type="entry name" value="WD40/YVTN_repeat-like_dom_sf"/>
</dbReference>
<dbReference type="GO" id="GO:0032040">
    <property type="term" value="C:small-subunit processome"/>
    <property type="evidence" value="ECO:0007669"/>
    <property type="project" value="InterPro"/>
</dbReference>
<dbReference type="SUPFAM" id="SSF50978">
    <property type="entry name" value="WD40 repeat-like"/>
    <property type="match status" value="1"/>
</dbReference>
<evidence type="ECO:0000256" key="7">
    <source>
        <dbReference type="ARBA" id="ARBA00023242"/>
    </source>
</evidence>
<evidence type="ECO:0000313" key="9">
    <source>
        <dbReference type="EMBL" id="CAB3408609.1"/>
    </source>
</evidence>
<protein>
    <recommendedName>
        <fullName evidence="8">Glycolipid transfer protein domain-containing protein</fullName>
    </recommendedName>
</protein>
<evidence type="ECO:0000259" key="8">
    <source>
        <dbReference type="Pfam" id="PF08718"/>
    </source>
</evidence>
<evidence type="ECO:0000256" key="2">
    <source>
        <dbReference type="ARBA" id="ARBA00022517"/>
    </source>
</evidence>
<dbReference type="AlphaFoldDB" id="A0A8S1F7Z3"/>
<dbReference type="GO" id="GO:0005737">
    <property type="term" value="C:cytoplasm"/>
    <property type="evidence" value="ECO:0007669"/>
    <property type="project" value="InterPro"/>
</dbReference>
<comment type="subcellular location">
    <subcellularLocation>
        <location evidence="1">Nucleus</location>
        <location evidence="1">Nucleolus</location>
    </subcellularLocation>
</comment>
<keyword evidence="6" id="KW-0804">Transcription</keyword>
<keyword evidence="5" id="KW-0677">Repeat</keyword>
<keyword evidence="2" id="KW-0690">Ribosome biogenesis</keyword>
<dbReference type="InterPro" id="IPR036497">
    <property type="entry name" value="GLTP_sf"/>
</dbReference>
<evidence type="ECO:0000256" key="3">
    <source>
        <dbReference type="ARBA" id="ARBA00022552"/>
    </source>
</evidence>
<organism evidence="9 10">
    <name type="scientific">Caenorhabditis bovis</name>
    <dbReference type="NCBI Taxonomy" id="2654633"/>
    <lineage>
        <taxon>Eukaryota</taxon>
        <taxon>Metazoa</taxon>
        <taxon>Ecdysozoa</taxon>
        <taxon>Nematoda</taxon>
        <taxon>Chromadorea</taxon>
        <taxon>Rhabditida</taxon>
        <taxon>Rhabditina</taxon>
        <taxon>Rhabditomorpha</taxon>
        <taxon>Rhabditoidea</taxon>
        <taxon>Rhabditidae</taxon>
        <taxon>Peloderinae</taxon>
        <taxon>Caenorhabditis</taxon>
    </lineage>
</organism>
<name>A0A8S1F7Z3_9PELO</name>
<evidence type="ECO:0000313" key="10">
    <source>
        <dbReference type="Proteomes" id="UP000494206"/>
    </source>
</evidence>
<evidence type="ECO:0000256" key="4">
    <source>
        <dbReference type="ARBA" id="ARBA00022574"/>
    </source>
</evidence>
<dbReference type="GO" id="GO:0006364">
    <property type="term" value="P:rRNA processing"/>
    <property type="evidence" value="ECO:0007669"/>
    <property type="project" value="UniProtKB-KW"/>
</dbReference>
<dbReference type="Proteomes" id="UP000494206">
    <property type="component" value="Unassembled WGS sequence"/>
</dbReference>
<dbReference type="GO" id="GO:0045943">
    <property type="term" value="P:positive regulation of transcription by RNA polymerase I"/>
    <property type="evidence" value="ECO:0007669"/>
    <property type="project" value="InterPro"/>
</dbReference>
<dbReference type="Pfam" id="PF08718">
    <property type="entry name" value="GLTP"/>
    <property type="match status" value="1"/>
</dbReference>
<dbReference type="PANTHER" id="PTHR44215">
    <property type="entry name" value="WD REPEAT-CONTAINING PROTEIN 75"/>
    <property type="match status" value="1"/>
</dbReference>
<dbReference type="Gene3D" id="1.10.3520.10">
    <property type="entry name" value="Glycolipid transfer protein"/>
    <property type="match status" value="1"/>
</dbReference>
<dbReference type="InterPro" id="IPR036322">
    <property type="entry name" value="WD40_repeat_dom_sf"/>
</dbReference>
<keyword evidence="7" id="KW-0539">Nucleus</keyword>
<keyword evidence="3" id="KW-0698">rRNA processing</keyword>
<evidence type="ECO:0000256" key="1">
    <source>
        <dbReference type="ARBA" id="ARBA00004604"/>
    </source>
</evidence>
<dbReference type="SUPFAM" id="SSF110004">
    <property type="entry name" value="Glycolipid transfer protein, GLTP"/>
    <property type="match status" value="1"/>
</dbReference>
<dbReference type="EMBL" id="CADEPM010000007">
    <property type="protein sequence ID" value="CAB3408609.1"/>
    <property type="molecule type" value="Genomic_DNA"/>
</dbReference>
<accession>A0A8S1F7Z3</accession>
<dbReference type="PANTHER" id="PTHR44215:SF1">
    <property type="entry name" value="WD REPEAT-CONTAINING PROTEIN 75"/>
    <property type="match status" value="1"/>
</dbReference>
<dbReference type="InterPro" id="IPR053826">
    <property type="entry name" value="WDR75"/>
</dbReference>
<dbReference type="Gene3D" id="2.130.10.10">
    <property type="entry name" value="YVTN repeat-like/Quinoprotein amine dehydrogenase"/>
    <property type="match status" value="2"/>
</dbReference>
<feature type="domain" description="Glycolipid transfer protein" evidence="8">
    <location>
        <begin position="32"/>
        <end position="173"/>
    </location>
</feature>
<dbReference type="GO" id="GO:2000234">
    <property type="term" value="P:positive regulation of rRNA processing"/>
    <property type="evidence" value="ECO:0007669"/>
    <property type="project" value="TreeGrafter"/>
</dbReference>
<dbReference type="OrthoDB" id="4096at2759"/>
<gene>
    <name evidence="9" type="ORF">CBOVIS_LOCUS10368</name>
</gene>
<evidence type="ECO:0000256" key="5">
    <source>
        <dbReference type="ARBA" id="ARBA00022737"/>
    </source>
</evidence>
<evidence type="ECO:0000256" key="6">
    <source>
        <dbReference type="ARBA" id="ARBA00023163"/>
    </source>
</evidence>
<dbReference type="InterPro" id="IPR014830">
    <property type="entry name" value="Glycolipid_transfer_prot_dom"/>
</dbReference>
<proteinExistence type="predicted"/>
<dbReference type="GO" id="GO:0003723">
    <property type="term" value="F:RNA binding"/>
    <property type="evidence" value="ECO:0007669"/>
    <property type="project" value="InterPro"/>
</dbReference>
<sequence length="928" mass="104270">MVSRDENEEEKQFCIVNVATTMENLAQTVERVDLLTFVDVYEQLCKFIGMLGKIFEFVEQDVRQKIANLKILYEKDPDAYSSIHSMVEHEVSQKALHKNSGCHAILHLNRALEFIMDFMHSASTASNEDSIAKICKETYDGTLAKFHPWVIRTAVKLAVYTLPPREKLLELIKGDLLHEDDVREKIFVVVENGKIVHERINSIYTTHDLHKIMINSGMIEECIAGSAITDIAISPNNLFIVTASGYACEILQKERRRENRTILSHESPVVSVFFLSNSKFVAVNENGEVCEYQIDESTRNVEKIESRRVTAFPVIAAFPQNIQENEEYDLWIVIKKENKIIEEAVEICYTGKKSSLELVLEIPKDIRKEQIHINENVVSYCSSSYVKAVLLNKEKKIEKKTQFTLKNKNQNFEQKFIRLSAEGNYLAVVLSNGGVYQWSNLRTAGVSDTFHSSHWHKVAPQIVVTKFGNILTAGAECALARFTKGVKEPTILPRLVAPITRMKLSPDSSSLVLVMEDNSIHIVLLATMAIEASMSAFEYCSRSFNTIFSLDCASSKYGIMNAAPGSIQWVDVFSGKSAFKMSVTMENAVDGDMSLVGINQAYRDVCRISLGKDVMATIEQYVHFDGDSHIRFWKRNSYRDASHVATYAVPIDTEFVAACKDTSVQFGKTIVTATKSGNLSVWEFDEQDLDVREDCSRKRNWQESPINAISSISGSGMFASAHDSNIVLWNVEDMKIQDIISAGDKILSLEFFNRYLIVATESSVTCFDTLCLSIIWRVLQRAKVHISAQACFAFDREHVMQFEAKSGRVLNSFKFSVPVDELLVVNAGKDFAYLAKTSKGILRMKTSATATTPARVEDDPMEIETPFQKLGKLKEDDTPIPVDMKLVKTPNPDGDRLFGGPVHSLPPISFLAPLFIENSLLPPAVRTS</sequence>
<comment type="caution">
    <text evidence="9">The sequence shown here is derived from an EMBL/GenBank/DDBJ whole genome shotgun (WGS) entry which is preliminary data.</text>
</comment>
<reference evidence="9 10" key="1">
    <citation type="submission" date="2020-04" db="EMBL/GenBank/DDBJ databases">
        <authorList>
            <person name="Laetsch R D."/>
            <person name="Stevens L."/>
            <person name="Kumar S."/>
            <person name="Blaxter L. M."/>
        </authorList>
    </citation>
    <scope>NUCLEOTIDE SEQUENCE [LARGE SCALE GENOMIC DNA]</scope>
</reference>
<dbReference type="GO" id="GO:0120013">
    <property type="term" value="F:lipid transfer activity"/>
    <property type="evidence" value="ECO:0007669"/>
    <property type="project" value="InterPro"/>
</dbReference>
<keyword evidence="4" id="KW-0853">WD repeat</keyword>